<feature type="region of interest" description="Disordered" evidence="1">
    <location>
        <begin position="952"/>
        <end position="976"/>
    </location>
</feature>
<evidence type="ECO:0000259" key="4">
    <source>
        <dbReference type="Pfam" id="PF26640"/>
    </source>
</evidence>
<feature type="region of interest" description="Disordered" evidence="1">
    <location>
        <begin position="377"/>
        <end position="397"/>
    </location>
</feature>
<evidence type="ECO:0000313" key="6">
    <source>
        <dbReference type="Proteomes" id="UP000044602"/>
    </source>
</evidence>
<dbReference type="InterPro" id="IPR010730">
    <property type="entry name" value="HET"/>
</dbReference>
<gene>
    <name evidence="5" type="ORF">BN1708_005331</name>
</gene>
<dbReference type="Pfam" id="PF06985">
    <property type="entry name" value="HET"/>
    <property type="match status" value="1"/>
</dbReference>
<name>A0A0G4MB03_VERLO</name>
<dbReference type="Pfam" id="PF26640">
    <property type="entry name" value="DUF8212"/>
    <property type="match status" value="1"/>
</dbReference>
<feature type="compositionally biased region" description="Basic and acidic residues" evidence="1">
    <location>
        <begin position="458"/>
        <end position="478"/>
    </location>
</feature>
<feature type="domain" description="DUF8212" evidence="4">
    <location>
        <begin position="1207"/>
        <end position="1302"/>
    </location>
</feature>
<feature type="compositionally biased region" description="Basic residues" evidence="1">
    <location>
        <begin position="127"/>
        <end position="139"/>
    </location>
</feature>
<evidence type="ECO:0000313" key="5">
    <source>
        <dbReference type="EMBL" id="CRK31140.1"/>
    </source>
</evidence>
<feature type="compositionally biased region" description="Low complexity" evidence="1">
    <location>
        <begin position="856"/>
        <end position="866"/>
    </location>
</feature>
<dbReference type="PANTHER" id="PTHR10622:SF10">
    <property type="entry name" value="HET DOMAIN-CONTAINING PROTEIN"/>
    <property type="match status" value="1"/>
</dbReference>
<feature type="compositionally biased region" description="Polar residues" evidence="1">
    <location>
        <begin position="68"/>
        <end position="78"/>
    </location>
</feature>
<feature type="compositionally biased region" description="Gly residues" evidence="1">
    <location>
        <begin position="528"/>
        <end position="540"/>
    </location>
</feature>
<dbReference type="STRING" id="100787.A0A0G4MB03"/>
<feature type="compositionally biased region" description="Basic residues" evidence="1">
    <location>
        <begin position="1"/>
        <end position="11"/>
    </location>
</feature>
<organism evidence="5 6">
    <name type="scientific">Verticillium longisporum</name>
    <name type="common">Verticillium dahliae var. longisporum</name>
    <dbReference type="NCBI Taxonomy" id="100787"/>
    <lineage>
        <taxon>Eukaryota</taxon>
        <taxon>Fungi</taxon>
        <taxon>Dikarya</taxon>
        <taxon>Ascomycota</taxon>
        <taxon>Pezizomycotina</taxon>
        <taxon>Sordariomycetes</taxon>
        <taxon>Hypocreomycetidae</taxon>
        <taxon>Glomerellales</taxon>
        <taxon>Plectosphaerellaceae</taxon>
        <taxon>Verticillium</taxon>
    </lineage>
</organism>
<feature type="compositionally biased region" description="Polar residues" evidence="1">
    <location>
        <begin position="709"/>
        <end position="719"/>
    </location>
</feature>
<feature type="compositionally biased region" description="Basic and acidic residues" evidence="1">
    <location>
        <begin position="85"/>
        <end position="126"/>
    </location>
</feature>
<keyword evidence="2" id="KW-0812">Transmembrane</keyword>
<dbReference type="InterPro" id="IPR058525">
    <property type="entry name" value="DUF8212"/>
</dbReference>
<proteinExistence type="predicted"/>
<evidence type="ECO:0000256" key="2">
    <source>
        <dbReference type="SAM" id="Phobius"/>
    </source>
</evidence>
<feature type="compositionally biased region" description="Basic and acidic residues" evidence="1">
    <location>
        <begin position="549"/>
        <end position="560"/>
    </location>
</feature>
<evidence type="ECO:0000256" key="1">
    <source>
        <dbReference type="SAM" id="MobiDB-lite"/>
    </source>
</evidence>
<feature type="region of interest" description="Disordered" evidence="1">
    <location>
        <begin position="522"/>
        <end position="577"/>
    </location>
</feature>
<feature type="compositionally biased region" description="Pro residues" evidence="1">
    <location>
        <begin position="333"/>
        <end position="343"/>
    </location>
</feature>
<dbReference type="PANTHER" id="PTHR10622">
    <property type="entry name" value="HET DOMAIN-CONTAINING PROTEIN"/>
    <property type="match status" value="1"/>
</dbReference>
<feature type="region of interest" description="Disordered" evidence="1">
    <location>
        <begin position="452"/>
        <end position="499"/>
    </location>
</feature>
<keyword evidence="2" id="KW-0472">Membrane</keyword>
<feature type="transmembrane region" description="Helical" evidence="2">
    <location>
        <begin position="658"/>
        <end position="679"/>
    </location>
</feature>
<dbReference type="EMBL" id="CVQH01021640">
    <property type="protein sequence ID" value="CRK31140.1"/>
    <property type="molecule type" value="Genomic_DNA"/>
</dbReference>
<feature type="compositionally biased region" description="Basic and acidic residues" evidence="1">
    <location>
        <begin position="818"/>
        <end position="833"/>
    </location>
</feature>
<feature type="compositionally biased region" description="Low complexity" evidence="1">
    <location>
        <begin position="322"/>
        <end position="332"/>
    </location>
</feature>
<keyword evidence="6" id="KW-1185">Reference proteome</keyword>
<feature type="domain" description="Heterokaryon incompatibility" evidence="3">
    <location>
        <begin position="1008"/>
        <end position="1095"/>
    </location>
</feature>
<dbReference type="Proteomes" id="UP000044602">
    <property type="component" value="Unassembled WGS sequence"/>
</dbReference>
<feature type="compositionally biased region" description="Low complexity" evidence="1">
    <location>
        <begin position="479"/>
        <end position="490"/>
    </location>
</feature>
<feature type="compositionally biased region" description="Polar residues" evidence="1">
    <location>
        <begin position="197"/>
        <end position="206"/>
    </location>
</feature>
<sequence>MSKRSPTKHNRVSYVEEANDDTGSVIAGTERYAVSEAPSPSKERSNTSKSRKHRPSLRPQSGSGSSSPHNALTDSDSTVHAIGPSKKDKEARYRAKEKERTKEKDKAKERERERRRELEREAERAARKASVRPPTKHSKTTPAPILHSHSQSQDAYRRPTGGNDDAAYYGVSPSASHRPRAMTASRPSSYYGAGSRPPTSNTQWWSQHPGGVAPPPLYPAPSYGSSPAPYPPPSAAPQVDYFGGSAMGGPQHQHLAQRFQRPSSASGHRPNVSAGQPFDPAPMYPYEEYEQENDISLVRRPSLKKYSVEEDRRRMPPPPRPVTTGPRRAAIRGPPPPSAPPVQPRRAIDYGGFDDGDFDGEDILYREIVPSRSISYGYGEGAQLSRSQRRESAALEGGIPYRIEPAASSGRRHSYYGSSAGSFDYEDKFRAAAAYQDDINGGATLPLTAETLRKAGKRNSDKSSRSTRSSESRDESDNRQSNTTRTTRSSAGQGDDDFTIKVTGSATLKVGGAEIHCEDGGEINITQQGGGGSRAGGGGSDRASTIYGEDQRRGRLERLPIRARSSSQAPSSIYGRSPSYEAYEPFTSLIAGPRRQPTQLEHEPTFHDHDYHHFTTAMAPALHTLAAVILRRADESSDEKKTDPHKGTTDAHDINNTVVFVVFGLIGAALVCTGIWFFFWAKNGGFYFKENDWDDYKTTVLRRRGPNGTLLTGATPSTNLGGGSVYKDFDGRRGSRNGGSGYRDDDNDDATTALSGITAGASDIAARERREKKRRDKSKEKERRCREKEHKNEKKHHDEKTEFVPAAGQAPLEEDAEREAKQHLRSYRHERPARVGGLNAASEASEWDGSTNPADSTVSSTLLSNTTPPPSSRKKAGGIRKVYSTADRTADREQERIRAEARRLAERGRAAGSARRDFSYQRADSNVSESDVGLQRGSRVGLIREEGESDIGTRSYRNGIPVPNSPSAVGSDYAEEKRRNRRPIMRLVDVRSKQLVDRKIFDSSRTRYAILSHRWQDAELTLQDLARPDHASLPGYAKLSGACDLAAKKGYDYLWIDTCCIDKTSSAELSEAINSMFRWYEQSAVCYVYLTDVKAGGSVAPPPEVRASEWFKRGWTLQELLAPKTVEFYDADWQFIGTRTSLQKAISEASSIPRRFLSGESHIRSASVAQRMAWAATRQTTRLEDQAYSLMGLFDVNMPLLYGEGRKAFLRLQQEIMKNSSDQSLFAWGKMKTTIIDSEHWTIPELEVVTKTSGSYSGLLATTPARFTGWADRSLAATFGPESRIDLRQTSSGIQMRVPVIRGSQENVRIALLNCRNVDDDKHSVMGLLMARQHAAAEWHRARPVIAPAGGSDDPVYVVPWEIAQYAEYETIETLSTSTWHSALQFPTPNIDGTCGSITLQLADNLPERLHAVTPRGRFRKADHSVLPAFDHSGRWQEVTLFFGPKWSQDVEPKAERGFAVVMRPRSFSEAFWTLAWHSSPFINQVVTLPGEDYVRRFASLHVQSALHQSHGQYVLEIRPGTPPSLITSVYDAFFRTSPNYRTAIAIFLVQLYIHARTLGSETWSSHLVFLVGQIYFCCAAYWQNSWLSNRMQLGRLRLLAFRPMNVLQHLTSVGVCIPGPWLGLPNGYNADKGWPGVDDVLQRWVWLSSYCLAFLFLFKSRTALENTHH</sequence>
<keyword evidence="2" id="KW-1133">Transmembrane helix</keyword>
<accession>A0A0G4MB03</accession>
<evidence type="ECO:0000259" key="3">
    <source>
        <dbReference type="Pfam" id="PF06985"/>
    </source>
</evidence>
<reference evidence="5 6" key="1">
    <citation type="submission" date="2015-05" db="EMBL/GenBank/DDBJ databases">
        <authorList>
            <person name="Wang D.B."/>
            <person name="Wang M."/>
        </authorList>
    </citation>
    <scope>NUCLEOTIDE SEQUENCE [LARGE SCALE GENOMIC DNA]</scope>
    <source>
        <strain evidence="5">VL1</strain>
    </source>
</reference>
<feature type="compositionally biased region" description="Basic and acidic residues" evidence="1">
    <location>
        <begin position="777"/>
        <end position="802"/>
    </location>
</feature>
<protein>
    <submittedName>
        <fullName evidence="5">Uncharacterized protein</fullName>
    </submittedName>
</protein>
<feature type="region of interest" description="Disordered" evidence="1">
    <location>
        <begin position="1"/>
        <end position="353"/>
    </location>
</feature>
<feature type="region of interest" description="Disordered" evidence="1">
    <location>
        <begin position="704"/>
        <end position="896"/>
    </location>
</feature>